<feature type="domain" description="Chitin-binding type-2" evidence="2">
    <location>
        <begin position="64"/>
        <end position="132"/>
    </location>
</feature>
<feature type="compositionally biased region" description="Low complexity" evidence="1">
    <location>
        <begin position="146"/>
        <end position="169"/>
    </location>
</feature>
<evidence type="ECO:0000256" key="1">
    <source>
        <dbReference type="SAM" id="MobiDB-lite"/>
    </source>
</evidence>
<dbReference type="OrthoDB" id="6021959at2759"/>
<name>A0A8J2JS87_9HEXA</name>
<dbReference type="SMART" id="SM00494">
    <property type="entry name" value="ChtBD2"/>
    <property type="match status" value="2"/>
</dbReference>
<dbReference type="Pfam" id="PF01607">
    <property type="entry name" value="CBM_14"/>
    <property type="match status" value="1"/>
</dbReference>
<protein>
    <recommendedName>
        <fullName evidence="2">Chitin-binding type-2 domain-containing protein</fullName>
    </recommendedName>
</protein>
<dbReference type="EMBL" id="CAJVCH010097664">
    <property type="protein sequence ID" value="CAG7723291.1"/>
    <property type="molecule type" value="Genomic_DNA"/>
</dbReference>
<gene>
    <name evidence="3" type="ORF">AFUS01_LOCUS12387</name>
</gene>
<comment type="caution">
    <text evidence="3">The sequence shown here is derived from an EMBL/GenBank/DDBJ whole genome shotgun (WGS) entry which is preliminary data.</text>
</comment>
<dbReference type="PROSITE" id="PS50940">
    <property type="entry name" value="CHIT_BIND_II"/>
    <property type="match status" value="1"/>
</dbReference>
<proteinExistence type="predicted"/>
<dbReference type="Proteomes" id="UP000708208">
    <property type="component" value="Unassembled WGS sequence"/>
</dbReference>
<evidence type="ECO:0000313" key="4">
    <source>
        <dbReference type="Proteomes" id="UP000708208"/>
    </source>
</evidence>
<dbReference type="GO" id="GO:0005576">
    <property type="term" value="C:extracellular region"/>
    <property type="evidence" value="ECO:0007669"/>
    <property type="project" value="InterPro"/>
</dbReference>
<dbReference type="GO" id="GO:0008061">
    <property type="term" value="F:chitin binding"/>
    <property type="evidence" value="ECO:0007669"/>
    <property type="project" value="InterPro"/>
</dbReference>
<organism evidence="3 4">
    <name type="scientific">Allacma fusca</name>
    <dbReference type="NCBI Taxonomy" id="39272"/>
    <lineage>
        <taxon>Eukaryota</taxon>
        <taxon>Metazoa</taxon>
        <taxon>Ecdysozoa</taxon>
        <taxon>Arthropoda</taxon>
        <taxon>Hexapoda</taxon>
        <taxon>Collembola</taxon>
        <taxon>Symphypleona</taxon>
        <taxon>Sminthuridae</taxon>
        <taxon>Allacma</taxon>
    </lineage>
</organism>
<accession>A0A8J2JS87</accession>
<sequence length="310" mass="33937">MVLIQSSIISTSLSYCRKSLFNSSSRMSSKKILVIVSLAVIFGLGAGKSLKGATYAKSKRSLMDFDCSGKEDGNYPHPMLCTHFVACVGGKHAYEMVCALNHDGKPLHFVPSSGPSTKTARCDYPEVAGCDLPEPDDPTTPEPDEPSTTPAEEPTTSEPTTMPTTTMPPTTEPPPECEETEIRKVGNCTYYEVCKDGKWVPSECDKDLFWNSGIENGQGGTCDYYENLSNDIRDEFNNDIECILPSDSWQTESEKCTGTYHFREPYDGINNEDREKILTCPKSSKGSSSPDLVWNPATRTCSKPGTVPGC</sequence>
<dbReference type="InterPro" id="IPR002557">
    <property type="entry name" value="Chitin-bd_dom"/>
</dbReference>
<feature type="region of interest" description="Disordered" evidence="1">
    <location>
        <begin position="127"/>
        <end position="178"/>
    </location>
</feature>
<keyword evidence="4" id="KW-1185">Reference proteome</keyword>
<feature type="compositionally biased region" description="Acidic residues" evidence="1">
    <location>
        <begin position="133"/>
        <end position="145"/>
    </location>
</feature>
<evidence type="ECO:0000259" key="2">
    <source>
        <dbReference type="PROSITE" id="PS50940"/>
    </source>
</evidence>
<reference evidence="3" key="1">
    <citation type="submission" date="2021-06" db="EMBL/GenBank/DDBJ databases">
        <authorList>
            <person name="Hodson N. C."/>
            <person name="Mongue J. A."/>
            <person name="Jaron S. K."/>
        </authorList>
    </citation>
    <scope>NUCLEOTIDE SEQUENCE</scope>
</reference>
<evidence type="ECO:0000313" key="3">
    <source>
        <dbReference type="EMBL" id="CAG7723291.1"/>
    </source>
</evidence>
<dbReference type="AlphaFoldDB" id="A0A8J2JS87"/>